<accession>A0A3B4YTM0</accession>
<dbReference type="Ensembl" id="ENSSPAT00000000173.1">
    <property type="protein sequence ID" value="ENSSPAP00000000168.1"/>
    <property type="gene ID" value="ENSSPAG00000000150.1"/>
</dbReference>
<organism evidence="3">
    <name type="scientific">Stegastes partitus</name>
    <name type="common">bicolor damselfish</name>
    <dbReference type="NCBI Taxonomy" id="144197"/>
    <lineage>
        <taxon>Eukaryota</taxon>
        <taxon>Metazoa</taxon>
        <taxon>Chordata</taxon>
        <taxon>Craniata</taxon>
        <taxon>Vertebrata</taxon>
        <taxon>Euteleostomi</taxon>
        <taxon>Actinopterygii</taxon>
        <taxon>Neopterygii</taxon>
        <taxon>Teleostei</taxon>
        <taxon>Neoteleostei</taxon>
        <taxon>Acanthomorphata</taxon>
        <taxon>Ovalentaria</taxon>
        <taxon>Pomacentridae</taxon>
        <taxon>Stegastes</taxon>
    </lineage>
</organism>
<evidence type="ECO:0000259" key="2">
    <source>
        <dbReference type="Pfam" id="PF15057"/>
    </source>
</evidence>
<dbReference type="PANTHER" id="PTHR14343">
    <property type="entry name" value="VWFA DOMAIN-CONTAINING PROTEIN"/>
    <property type="match status" value="1"/>
</dbReference>
<dbReference type="Pfam" id="PF15057">
    <property type="entry name" value="DUF4537"/>
    <property type="match status" value="1"/>
</dbReference>
<name>A0A3B4YTM0_9TELE</name>
<evidence type="ECO:0000256" key="1">
    <source>
        <dbReference type="SAM" id="MobiDB-lite"/>
    </source>
</evidence>
<evidence type="ECO:0000313" key="3">
    <source>
        <dbReference type="Ensembl" id="ENSSPAP00000000168.1"/>
    </source>
</evidence>
<sequence length="218" mass="24374">MLLRADHQYQLSLQPSVAGVTTRLHPSSGWVFNSALSMLPKQMLFLCDIQITQDSTLVDFVLPRCSLGNQLHPFTSCMLPGQSLAGPQFFPGCRVLARREMDGLYYLATVIQQVQVENTVVSSGVVSSKCQLVCSLDMVNDSRAQSHCLVPGDVVLSPWEPNLKRFGPGRVIALNSKQQRPPWKYWRRTGPEPQHRQPGEKQIQTQLVHCSVKPPVIK</sequence>
<protein>
    <recommendedName>
        <fullName evidence="2">DUF4537 domain-containing protein</fullName>
    </recommendedName>
</protein>
<dbReference type="GeneTree" id="ENSGT00940000174915"/>
<reference evidence="3" key="1">
    <citation type="submission" date="2023-09" db="UniProtKB">
        <authorList>
            <consortium name="Ensembl"/>
        </authorList>
    </citation>
    <scope>IDENTIFICATION</scope>
</reference>
<dbReference type="PANTHER" id="PTHR14343:SF3">
    <property type="entry name" value="SIMILAR TO PREDICTED GENE ICRFP703B1614Q5.5"/>
    <property type="match status" value="1"/>
</dbReference>
<dbReference type="AlphaFoldDB" id="A0A3B4YTM0"/>
<feature type="domain" description="DUF4537" evidence="2">
    <location>
        <begin position="93"/>
        <end position="178"/>
    </location>
</feature>
<feature type="region of interest" description="Disordered" evidence="1">
    <location>
        <begin position="183"/>
        <end position="202"/>
    </location>
</feature>
<dbReference type="InterPro" id="IPR032770">
    <property type="entry name" value="DUF4537"/>
</dbReference>
<proteinExistence type="predicted"/>
<feature type="compositionally biased region" description="Basic and acidic residues" evidence="1">
    <location>
        <begin position="189"/>
        <end position="199"/>
    </location>
</feature>